<dbReference type="Proteomes" id="UP000238137">
    <property type="component" value="Unassembled WGS sequence"/>
</dbReference>
<reference evidence="2" key="1">
    <citation type="submission" date="2018-05" db="EMBL/GenBank/DDBJ databases">
        <title>Reclassification of Methylarcula marina and Methylarcula terricola as Paracoccus methylarcula sp.nov., comb.nov. and Paracoccus terricola comb.nov.</title>
        <authorList>
            <person name="Shmareva M.N."/>
            <person name="Doronina N.V."/>
            <person name="Vasilenko O.V."/>
            <person name="Tarlachkov S.V."/>
            <person name="Trotsenko Y.A."/>
        </authorList>
    </citation>
    <scope>NUCLEOTIDE SEQUENCE [LARGE SCALE GENOMIC DNA]</scope>
    <source>
        <strain evidence="2">VKM B-2159</strain>
    </source>
</reference>
<keyword evidence="3" id="KW-1185">Reference proteome</keyword>
<sequence length="114" mass="12729">MTEFLTPARHDASKHYHDPYTESGARSVLRRFRAEMLQMLALMARNSAEFQAGKTFLAQSPLRRKPHVAAAMKTLGWVEEVPSANGACALVLTDRGHRQIANARAMGWMESSDD</sequence>
<feature type="region of interest" description="Disordered" evidence="1">
    <location>
        <begin position="1"/>
        <end position="22"/>
    </location>
</feature>
<feature type="compositionally biased region" description="Basic and acidic residues" evidence="1">
    <location>
        <begin position="8"/>
        <end position="20"/>
    </location>
</feature>
<evidence type="ECO:0000313" key="3">
    <source>
        <dbReference type="Proteomes" id="UP000238137"/>
    </source>
</evidence>
<organism evidence="2 3">
    <name type="scientific">Paracoccus methylarcula</name>
    <dbReference type="NCBI Taxonomy" id="72022"/>
    <lineage>
        <taxon>Bacteria</taxon>
        <taxon>Pseudomonadati</taxon>
        <taxon>Pseudomonadota</taxon>
        <taxon>Alphaproteobacteria</taxon>
        <taxon>Rhodobacterales</taxon>
        <taxon>Paracoccaceae</taxon>
        <taxon>Paracoccus</taxon>
    </lineage>
</organism>
<evidence type="ECO:0000256" key="1">
    <source>
        <dbReference type="SAM" id="MobiDB-lite"/>
    </source>
</evidence>
<dbReference type="AlphaFoldDB" id="A0A422QYT9"/>
<evidence type="ECO:0000313" key="2">
    <source>
        <dbReference type="EMBL" id="RNF35070.1"/>
    </source>
</evidence>
<accession>A0A422QYT9</accession>
<dbReference type="RefSeq" id="WP_106691046.1">
    <property type="nucleotide sequence ID" value="NZ_PXNQ02000004.1"/>
</dbReference>
<evidence type="ECO:0008006" key="4">
    <source>
        <dbReference type="Google" id="ProtNLM"/>
    </source>
</evidence>
<comment type="caution">
    <text evidence="2">The sequence shown here is derived from an EMBL/GenBank/DDBJ whole genome shotgun (WGS) entry which is preliminary data.</text>
</comment>
<protein>
    <recommendedName>
        <fullName evidence="4">MarR family transcriptional regulator</fullName>
    </recommendedName>
</protein>
<dbReference type="EMBL" id="PXNQ02000004">
    <property type="protein sequence ID" value="RNF35070.1"/>
    <property type="molecule type" value="Genomic_DNA"/>
</dbReference>
<name>A0A422QYT9_9RHOB</name>
<proteinExistence type="predicted"/>
<gene>
    <name evidence="2" type="ORF">A7A09_008900</name>
</gene>